<dbReference type="EMBL" id="JADIKL010000006">
    <property type="protein sequence ID" value="MFK2931577.1"/>
    <property type="molecule type" value="Genomic_DNA"/>
</dbReference>
<organism evidence="3 4">
    <name type="scientific">Dyella agri</name>
    <dbReference type="NCBI Taxonomy" id="1926869"/>
    <lineage>
        <taxon>Bacteria</taxon>
        <taxon>Pseudomonadati</taxon>
        <taxon>Pseudomonadota</taxon>
        <taxon>Gammaproteobacteria</taxon>
        <taxon>Lysobacterales</taxon>
        <taxon>Rhodanobacteraceae</taxon>
        <taxon>Dyella</taxon>
    </lineage>
</organism>
<evidence type="ECO:0000256" key="1">
    <source>
        <dbReference type="SAM" id="MobiDB-lite"/>
    </source>
</evidence>
<accession>A0ABW8KJS7</accession>
<keyword evidence="2" id="KW-0812">Transmembrane</keyword>
<keyword evidence="3" id="KW-0067">ATP-binding</keyword>
<reference evidence="3 4" key="1">
    <citation type="submission" date="2020-10" db="EMBL/GenBank/DDBJ databases">
        <title>Phylogeny of dyella-like bacteria.</title>
        <authorList>
            <person name="Fu J."/>
        </authorList>
    </citation>
    <scope>NUCLEOTIDE SEQUENCE [LARGE SCALE GENOMIC DNA]</scope>
    <source>
        <strain evidence="3 4">DKC-1</strain>
    </source>
</reference>
<sequence>MQEDSGRGQTRATAPETPAPSSSLLQELGRLASAVRRLFGAQLHLLAAELGLARSAVSWLLLAALAATVAGVALGLTLLGLVGVLLATWLHSWIWALLLLALLQALLLAGAILLFRRCMHWMSLPATRHEWSAMMRDTLHHAEREAGSGTRGEGEP</sequence>
<keyword evidence="3" id="KW-0547">Nucleotide-binding</keyword>
<keyword evidence="2" id="KW-1133">Transmembrane helix</keyword>
<name>A0ABW8KJS7_9GAMM</name>
<feature type="region of interest" description="Disordered" evidence="1">
    <location>
        <begin position="1"/>
        <end position="22"/>
    </location>
</feature>
<evidence type="ECO:0000256" key="2">
    <source>
        <dbReference type="SAM" id="Phobius"/>
    </source>
</evidence>
<keyword evidence="4" id="KW-1185">Reference proteome</keyword>
<feature type="transmembrane region" description="Helical" evidence="2">
    <location>
        <begin position="59"/>
        <end position="87"/>
    </location>
</feature>
<dbReference type="GO" id="GO:0005524">
    <property type="term" value="F:ATP binding"/>
    <property type="evidence" value="ECO:0007669"/>
    <property type="project" value="UniProtKB-KW"/>
</dbReference>
<protein>
    <submittedName>
        <fullName evidence="3">ABC transporter ATP-binding protein</fullName>
    </submittedName>
</protein>
<dbReference type="SUPFAM" id="SSF82866">
    <property type="entry name" value="Multidrug efflux transporter AcrB transmembrane domain"/>
    <property type="match status" value="1"/>
</dbReference>
<proteinExistence type="predicted"/>
<keyword evidence="2" id="KW-0472">Membrane</keyword>
<dbReference type="RefSeq" id="WP_404540234.1">
    <property type="nucleotide sequence ID" value="NZ_JADIKL010000006.1"/>
</dbReference>
<evidence type="ECO:0000313" key="3">
    <source>
        <dbReference type="EMBL" id="MFK2931577.1"/>
    </source>
</evidence>
<dbReference type="Proteomes" id="UP001620397">
    <property type="component" value="Unassembled WGS sequence"/>
</dbReference>
<gene>
    <name evidence="3" type="ORF">ISP14_12335</name>
</gene>
<evidence type="ECO:0000313" key="4">
    <source>
        <dbReference type="Proteomes" id="UP001620397"/>
    </source>
</evidence>
<comment type="caution">
    <text evidence="3">The sequence shown here is derived from an EMBL/GenBank/DDBJ whole genome shotgun (WGS) entry which is preliminary data.</text>
</comment>
<feature type="transmembrane region" description="Helical" evidence="2">
    <location>
        <begin position="93"/>
        <end position="115"/>
    </location>
</feature>